<sequence>MPEAVTRDRTIRLPVPATAHRSAGRQQDWTIESGAFQATGRTERAAADTLTTTMTSFLTLYQRPAVQVFRGHTAIVSLEPSPDDTPMWSEHVVRPGGSTSHSWFGAESLGEALARTRYNLARASTDWRDDGSVHQAVAFLDRRPQPPSGFGAGDLARYAAWQRAAKAAIDAGVVDWHGWAGEHAKDFTVPAPGAGTWPESSTAAA</sequence>
<dbReference type="RefSeq" id="WP_197001208.1">
    <property type="nucleotide sequence ID" value="NZ_BONS01000032.1"/>
</dbReference>
<evidence type="ECO:0000313" key="2">
    <source>
        <dbReference type="Proteomes" id="UP000622552"/>
    </source>
</evidence>
<keyword evidence="2" id="KW-1185">Reference proteome</keyword>
<organism evidence="1 2">
    <name type="scientific">Longispora fulva</name>
    <dbReference type="NCBI Taxonomy" id="619741"/>
    <lineage>
        <taxon>Bacteria</taxon>
        <taxon>Bacillati</taxon>
        <taxon>Actinomycetota</taxon>
        <taxon>Actinomycetes</taxon>
        <taxon>Micromonosporales</taxon>
        <taxon>Micromonosporaceae</taxon>
        <taxon>Longispora</taxon>
    </lineage>
</organism>
<reference evidence="1" key="1">
    <citation type="submission" date="2020-11" db="EMBL/GenBank/DDBJ databases">
        <title>Sequencing the genomes of 1000 actinobacteria strains.</title>
        <authorList>
            <person name="Klenk H.-P."/>
        </authorList>
    </citation>
    <scope>NUCLEOTIDE SEQUENCE</scope>
    <source>
        <strain evidence="1">DSM 45356</strain>
    </source>
</reference>
<comment type="caution">
    <text evidence="1">The sequence shown here is derived from an EMBL/GenBank/DDBJ whole genome shotgun (WGS) entry which is preliminary data.</text>
</comment>
<gene>
    <name evidence="1" type="ORF">IW245_000099</name>
</gene>
<proteinExistence type="predicted"/>
<protein>
    <submittedName>
        <fullName evidence="1">Uncharacterized protein</fullName>
    </submittedName>
</protein>
<dbReference type="AlphaFoldDB" id="A0A8J7KDC5"/>
<evidence type="ECO:0000313" key="1">
    <source>
        <dbReference type="EMBL" id="MBG6133905.1"/>
    </source>
</evidence>
<dbReference type="Proteomes" id="UP000622552">
    <property type="component" value="Unassembled WGS sequence"/>
</dbReference>
<dbReference type="EMBL" id="JADOUF010000001">
    <property type="protein sequence ID" value="MBG6133905.1"/>
    <property type="molecule type" value="Genomic_DNA"/>
</dbReference>
<accession>A0A8J7KDC5</accession>
<name>A0A8J7KDC5_9ACTN</name>